<proteinExistence type="predicted"/>
<dbReference type="AlphaFoldDB" id="A0A0R3T5G1"/>
<feature type="compositionally biased region" description="Polar residues" evidence="1">
    <location>
        <begin position="118"/>
        <end position="131"/>
    </location>
</feature>
<keyword evidence="3" id="KW-1185">Reference proteome</keyword>
<dbReference type="Proteomes" id="UP000278807">
    <property type="component" value="Unassembled WGS sequence"/>
</dbReference>
<sequence>MELRYIGMVLQRMNAIEVKDQQQLRPALRNFSTPSPFRGSSPLRTAIQPSPPPQQPLHSQGLFGNRKGIPIPEPTQQNGDYPSWSQRNEEEPESVNFNAFRPNPPPPPPPPPPHPNRMSHSPTSPIRNRPQNGPKLGPKPTIHWPPRIRPGGLDKPTSRPLREFGKNRQNVETSEREVNGGVSQAEGSYEVIWDYFSENGGETEEERLREIGESEEEEDQWGGRDQFYGQGSYEPSTPRRRNTPPDFIVRKNELGGPNSAPYYNLDANMLPKVATNLNRNPQI</sequence>
<protein>
    <submittedName>
        <fullName evidence="4">Protein virilizer homolog</fullName>
    </submittedName>
</protein>
<feature type="region of interest" description="Disordered" evidence="1">
    <location>
        <begin position="211"/>
        <end position="258"/>
    </location>
</feature>
<organism evidence="4">
    <name type="scientific">Rodentolepis nana</name>
    <name type="common">Dwarf tapeworm</name>
    <name type="synonym">Hymenolepis nana</name>
    <dbReference type="NCBI Taxonomy" id="102285"/>
    <lineage>
        <taxon>Eukaryota</taxon>
        <taxon>Metazoa</taxon>
        <taxon>Spiralia</taxon>
        <taxon>Lophotrochozoa</taxon>
        <taxon>Platyhelminthes</taxon>
        <taxon>Cestoda</taxon>
        <taxon>Eucestoda</taxon>
        <taxon>Cyclophyllidea</taxon>
        <taxon>Hymenolepididae</taxon>
        <taxon>Rodentolepis</taxon>
    </lineage>
</organism>
<dbReference type="WBParaSite" id="HNAJ_0000229901-mRNA-1">
    <property type="protein sequence ID" value="HNAJ_0000229901-mRNA-1"/>
    <property type="gene ID" value="HNAJ_0000229901"/>
</dbReference>
<accession>A0A0R3T5G1</accession>
<evidence type="ECO:0000313" key="2">
    <source>
        <dbReference type="EMBL" id="VDN98157.1"/>
    </source>
</evidence>
<dbReference type="EMBL" id="UZAE01001092">
    <property type="protein sequence ID" value="VDN98157.1"/>
    <property type="molecule type" value="Genomic_DNA"/>
</dbReference>
<dbReference type="OrthoDB" id="6278539at2759"/>
<reference evidence="4" key="1">
    <citation type="submission" date="2017-02" db="UniProtKB">
        <authorList>
            <consortium name="WormBaseParasite"/>
        </authorList>
    </citation>
    <scope>IDENTIFICATION</scope>
</reference>
<evidence type="ECO:0000313" key="3">
    <source>
        <dbReference type="Proteomes" id="UP000278807"/>
    </source>
</evidence>
<feature type="compositionally biased region" description="Pro residues" evidence="1">
    <location>
        <begin position="102"/>
        <end position="115"/>
    </location>
</feature>
<name>A0A0R3T5G1_RODNA</name>
<evidence type="ECO:0000256" key="1">
    <source>
        <dbReference type="SAM" id="MobiDB-lite"/>
    </source>
</evidence>
<feature type="region of interest" description="Disordered" evidence="1">
    <location>
        <begin position="29"/>
        <end position="187"/>
    </location>
</feature>
<feature type="compositionally biased region" description="Polar residues" evidence="1">
    <location>
        <begin position="74"/>
        <end position="86"/>
    </location>
</feature>
<gene>
    <name evidence="2" type="ORF">HNAJ_LOCUS2298</name>
</gene>
<feature type="compositionally biased region" description="Basic and acidic residues" evidence="1">
    <location>
        <begin position="156"/>
        <end position="166"/>
    </location>
</feature>
<reference evidence="2 3" key="2">
    <citation type="submission" date="2018-11" db="EMBL/GenBank/DDBJ databases">
        <authorList>
            <consortium name="Pathogen Informatics"/>
        </authorList>
    </citation>
    <scope>NUCLEOTIDE SEQUENCE [LARGE SCALE GENOMIC DNA]</scope>
</reference>
<evidence type="ECO:0000313" key="4">
    <source>
        <dbReference type="WBParaSite" id="HNAJ_0000229901-mRNA-1"/>
    </source>
</evidence>